<dbReference type="Proteomes" id="UP000035740">
    <property type="component" value="Unassembled WGS sequence"/>
</dbReference>
<gene>
    <name evidence="1" type="ORF">BVRB_042950</name>
</gene>
<keyword evidence="2" id="KW-1185">Reference proteome</keyword>
<proteinExistence type="predicted"/>
<reference evidence="1 2" key="1">
    <citation type="journal article" date="2014" name="Nature">
        <title>The genome of the recently domesticated crop plant sugar beet (Beta vulgaris).</title>
        <authorList>
            <person name="Dohm J.C."/>
            <person name="Minoche A.E."/>
            <person name="Holtgrawe D."/>
            <person name="Capella-Gutierrez S."/>
            <person name="Zakrzewski F."/>
            <person name="Tafer H."/>
            <person name="Rupp O."/>
            <person name="Sorensen T.R."/>
            <person name="Stracke R."/>
            <person name="Reinhardt R."/>
            <person name="Goesmann A."/>
            <person name="Kraft T."/>
            <person name="Schulz B."/>
            <person name="Stadler P.F."/>
            <person name="Schmidt T."/>
            <person name="Gabaldon T."/>
            <person name="Lehrach H."/>
            <person name="Weisshaar B."/>
            <person name="Himmelbauer H."/>
        </authorList>
    </citation>
    <scope>NUCLEOTIDE SEQUENCE [LARGE SCALE GENOMIC DNA]</scope>
    <source>
        <tissue evidence="1">Taproot</tissue>
    </source>
</reference>
<accession>A0A0J7YMB2</accession>
<dbReference type="Gramene" id="KMS64759">
    <property type="protein sequence ID" value="KMS64759"/>
    <property type="gene ID" value="BVRB_042950"/>
</dbReference>
<evidence type="ECO:0000313" key="1">
    <source>
        <dbReference type="EMBL" id="KMS64759.1"/>
    </source>
</evidence>
<evidence type="ECO:0000313" key="2">
    <source>
        <dbReference type="Proteomes" id="UP000035740"/>
    </source>
</evidence>
<name>A0A0J7YMB2_BETVV</name>
<protein>
    <submittedName>
        <fullName evidence="1">Uncharacterized protein</fullName>
    </submittedName>
</protein>
<dbReference type="EMBL" id="KQ123456">
    <property type="protein sequence ID" value="KMS64759.1"/>
    <property type="molecule type" value="Genomic_DNA"/>
</dbReference>
<organism evidence="1 2">
    <name type="scientific">Beta vulgaris subsp. vulgaris</name>
    <name type="common">Beet</name>
    <dbReference type="NCBI Taxonomy" id="3555"/>
    <lineage>
        <taxon>Eukaryota</taxon>
        <taxon>Viridiplantae</taxon>
        <taxon>Streptophyta</taxon>
        <taxon>Embryophyta</taxon>
        <taxon>Tracheophyta</taxon>
        <taxon>Spermatophyta</taxon>
        <taxon>Magnoliopsida</taxon>
        <taxon>eudicotyledons</taxon>
        <taxon>Gunneridae</taxon>
        <taxon>Pentapetalae</taxon>
        <taxon>Caryophyllales</taxon>
        <taxon>Chenopodiaceae</taxon>
        <taxon>Betoideae</taxon>
        <taxon>Beta</taxon>
    </lineage>
</organism>
<dbReference type="AlphaFoldDB" id="A0A0J7YMB2"/>
<sequence>MHISALTYCFLLMQALEILTGCYILVQVCIRNFC</sequence>